<evidence type="ECO:0000256" key="5">
    <source>
        <dbReference type="SAM" id="MobiDB-lite"/>
    </source>
</evidence>
<evidence type="ECO:0000313" key="8">
    <source>
        <dbReference type="EMBL" id="MBB4883487.1"/>
    </source>
</evidence>
<evidence type="ECO:0000256" key="3">
    <source>
        <dbReference type="ARBA" id="ARBA00022695"/>
    </source>
</evidence>
<dbReference type="OrthoDB" id="9801810at2"/>
<keyword evidence="3 8" id="KW-0548">Nucleotidyltransferase</keyword>
<keyword evidence="4" id="KW-0320">Glycogen biosynthesis</keyword>
<name>A0A4Y8X0T3_9MICC</name>
<dbReference type="AlphaFoldDB" id="A0A4Y8X0T3"/>
<dbReference type="InterPro" id="IPR011004">
    <property type="entry name" value="Trimer_LpxA-like_sf"/>
</dbReference>
<dbReference type="GO" id="GO:0005978">
    <property type="term" value="P:glycogen biosynthetic process"/>
    <property type="evidence" value="ECO:0007669"/>
    <property type="project" value="UniProtKB-KW"/>
</dbReference>
<comment type="caution">
    <text evidence="8">The sequence shown here is derived from an EMBL/GenBank/DDBJ whole genome shotgun (WGS) entry which is preliminary data.</text>
</comment>
<feature type="compositionally biased region" description="Acidic residues" evidence="5">
    <location>
        <begin position="218"/>
        <end position="234"/>
    </location>
</feature>
<dbReference type="Pfam" id="PF24894">
    <property type="entry name" value="Hexapep_GlmU"/>
    <property type="match status" value="1"/>
</dbReference>
<reference evidence="8 9" key="1">
    <citation type="submission" date="2020-08" db="EMBL/GenBank/DDBJ databases">
        <title>Sequencing the genomes of 1000 actinobacteria strains.</title>
        <authorList>
            <person name="Klenk H.-P."/>
        </authorList>
    </citation>
    <scope>NUCLEOTIDE SEQUENCE [LARGE SCALE GENOMIC DNA]</scope>
    <source>
        <strain evidence="8 9">DSM 19079</strain>
    </source>
</reference>
<feature type="domain" description="Glucose-1-phosphate adenylyltransferase/Bifunctional protein GlmU-like C-terminal hexapeptide" evidence="7">
    <location>
        <begin position="313"/>
        <end position="388"/>
    </location>
</feature>
<dbReference type="GO" id="GO:0008878">
    <property type="term" value="F:glucose-1-phosphate adenylyltransferase activity"/>
    <property type="evidence" value="ECO:0007669"/>
    <property type="project" value="UniProtKB-EC"/>
</dbReference>
<dbReference type="InterPro" id="IPR056818">
    <property type="entry name" value="GlmU/GlgC-like_hexapep"/>
</dbReference>
<evidence type="ECO:0000256" key="1">
    <source>
        <dbReference type="ARBA" id="ARBA00010443"/>
    </source>
</evidence>
<dbReference type="SUPFAM" id="SSF53448">
    <property type="entry name" value="Nucleotide-diphospho-sugar transferases"/>
    <property type="match status" value="1"/>
</dbReference>
<accession>A0A4Y8X0T3</accession>
<sequence>MADPFPKDPEGDVVALVLAGGRGSRLDPLTAARSKPAIPFAGQYRLIDVVLSNLAHSGLRDVWIAEQYRPFTLNQHLAGGRPWDMDGTRHGLRILPPAQGREEEGFSQGNGHALAQQVPILRSFGAKTVIVLSADHLYQLDLRRVLAAHEESGAELTMVTTVTDEDPSRFGVVQVDDDGAVTGYDYKPEDPEGDLVATEIFVFDVEALSEVVVELVETEEDADRDAEDTDEDGDPLASSLGDYGETIIPAFVDRGTVREYRHDGYWRDIGTIEAFHLAHREILAGEGLRLDEPGWPLLTNPPVEPPARIDDGARVSASLIAPGTRIAGTVADSVIGPGVTVEAGAEVRNAILFGNVTVPAGAVLDTVIADVGATIPEGETTGTLDEEDGIVILTPDTRAPSSEDETTGGGVPAVAG</sequence>
<feature type="region of interest" description="Disordered" evidence="5">
    <location>
        <begin position="218"/>
        <end position="239"/>
    </location>
</feature>
<dbReference type="PANTHER" id="PTHR43523:SF2">
    <property type="entry name" value="GLUCOSE-1-PHOSPHATE ADENYLYLTRANSFERASE"/>
    <property type="match status" value="1"/>
</dbReference>
<evidence type="ECO:0000256" key="2">
    <source>
        <dbReference type="ARBA" id="ARBA00022679"/>
    </source>
</evidence>
<dbReference type="EC" id="2.7.7.27" evidence="8"/>
<evidence type="ECO:0000259" key="6">
    <source>
        <dbReference type="Pfam" id="PF00483"/>
    </source>
</evidence>
<proteinExistence type="inferred from homology"/>
<dbReference type="CDD" id="cd02508">
    <property type="entry name" value="ADP_Glucose_PP"/>
    <property type="match status" value="1"/>
</dbReference>
<dbReference type="InterPro" id="IPR029044">
    <property type="entry name" value="Nucleotide-diphossugar_trans"/>
</dbReference>
<dbReference type="InterPro" id="IPR011831">
    <property type="entry name" value="ADP-Glc_PPase"/>
</dbReference>
<feature type="region of interest" description="Disordered" evidence="5">
    <location>
        <begin position="395"/>
        <end position="416"/>
    </location>
</feature>
<keyword evidence="2 8" id="KW-0808">Transferase</keyword>
<gene>
    <name evidence="8" type="ORF">BJ976_001838</name>
</gene>
<dbReference type="Gene3D" id="3.90.550.10">
    <property type="entry name" value="Spore Coat Polysaccharide Biosynthesis Protein SpsA, Chain A"/>
    <property type="match status" value="1"/>
</dbReference>
<dbReference type="EMBL" id="JACHMC010000001">
    <property type="protein sequence ID" value="MBB4883487.1"/>
    <property type="molecule type" value="Genomic_DNA"/>
</dbReference>
<dbReference type="InterPro" id="IPR005835">
    <property type="entry name" value="NTP_transferase_dom"/>
</dbReference>
<dbReference type="Proteomes" id="UP000560081">
    <property type="component" value="Unassembled WGS sequence"/>
</dbReference>
<evidence type="ECO:0000256" key="4">
    <source>
        <dbReference type="ARBA" id="ARBA00023056"/>
    </source>
</evidence>
<dbReference type="PANTHER" id="PTHR43523">
    <property type="entry name" value="GLUCOSE-1-PHOSPHATE ADENYLYLTRANSFERASE-RELATED"/>
    <property type="match status" value="1"/>
</dbReference>
<evidence type="ECO:0000259" key="7">
    <source>
        <dbReference type="Pfam" id="PF24894"/>
    </source>
</evidence>
<dbReference type="SUPFAM" id="SSF51161">
    <property type="entry name" value="Trimeric LpxA-like enzymes"/>
    <property type="match status" value="1"/>
</dbReference>
<comment type="similarity">
    <text evidence="1">Belongs to the bacterial/plant glucose-1-phosphate adenylyltransferase family.</text>
</comment>
<dbReference type="Pfam" id="PF00483">
    <property type="entry name" value="NTP_transferase"/>
    <property type="match status" value="1"/>
</dbReference>
<keyword evidence="9" id="KW-1185">Reference proteome</keyword>
<organism evidence="8 9">
    <name type="scientific">Micrococcus flavus</name>
    <dbReference type="NCBI Taxonomy" id="384602"/>
    <lineage>
        <taxon>Bacteria</taxon>
        <taxon>Bacillati</taxon>
        <taxon>Actinomycetota</taxon>
        <taxon>Actinomycetes</taxon>
        <taxon>Micrococcales</taxon>
        <taxon>Micrococcaceae</taxon>
        <taxon>Micrococcus</taxon>
    </lineage>
</organism>
<dbReference type="RefSeq" id="WP_135030299.1">
    <property type="nucleotide sequence ID" value="NZ_BMLA01000008.1"/>
</dbReference>
<dbReference type="Gene3D" id="2.160.10.10">
    <property type="entry name" value="Hexapeptide repeat proteins"/>
    <property type="match status" value="1"/>
</dbReference>
<evidence type="ECO:0000313" key="9">
    <source>
        <dbReference type="Proteomes" id="UP000560081"/>
    </source>
</evidence>
<feature type="domain" description="Nucleotidyl transferase" evidence="6">
    <location>
        <begin position="15"/>
        <end position="283"/>
    </location>
</feature>
<feature type="compositionally biased region" description="Gly residues" evidence="5">
    <location>
        <begin position="407"/>
        <end position="416"/>
    </location>
</feature>
<protein>
    <submittedName>
        <fullName evidence="8">Glucose-1-phosphate adenylyltransferase</fullName>
        <ecNumber evidence="8">2.7.7.27</ecNumber>
    </submittedName>
</protein>